<feature type="transmembrane region" description="Helical" evidence="2">
    <location>
        <begin position="61"/>
        <end position="81"/>
    </location>
</feature>
<sequence>MAMVGASGAGGGLAFGGEGSASSVAGRLLSSLGPAKIGREAPAFVHVVHRRKEEQAVRGSWVVYLMCLLFVAAVVIVPPTWRVGSGAGGAIPPPPPFSEDLITPILDAYVFAKDWLIAGTGGESMCALTQHLADSGRTLYTVALARGARCESSGSGAGKGSGGGGDGSSGDDGRGGGKDVGASARAQTVTAYTPGGMSAHYATHRPDAVLLLLWGSLPHDLGSRFKRMVSELAKMAHRKVRGHTTPTAHPSPTE</sequence>
<proteinExistence type="predicted"/>
<organism evidence="3">
    <name type="scientific">Mantoniella antarctica</name>
    <dbReference type="NCBI Taxonomy" id="81844"/>
    <lineage>
        <taxon>Eukaryota</taxon>
        <taxon>Viridiplantae</taxon>
        <taxon>Chlorophyta</taxon>
        <taxon>Mamiellophyceae</taxon>
        <taxon>Mamiellales</taxon>
        <taxon>Mamiellaceae</taxon>
        <taxon>Mantoniella</taxon>
    </lineage>
</organism>
<dbReference type="EMBL" id="HBFC01018310">
    <property type="protein sequence ID" value="CAD8708234.1"/>
    <property type="molecule type" value="Transcribed_RNA"/>
</dbReference>
<keyword evidence="2" id="KW-1133">Transmembrane helix</keyword>
<feature type="region of interest" description="Disordered" evidence="1">
    <location>
        <begin position="150"/>
        <end position="181"/>
    </location>
</feature>
<accession>A0A7S0SK16</accession>
<evidence type="ECO:0000256" key="1">
    <source>
        <dbReference type="SAM" id="MobiDB-lite"/>
    </source>
</evidence>
<name>A0A7S0SK16_9CHLO</name>
<evidence type="ECO:0000256" key="2">
    <source>
        <dbReference type="SAM" id="Phobius"/>
    </source>
</evidence>
<keyword evidence="2" id="KW-0812">Transmembrane</keyword>
<dbReference type="AlphaFoldDB" id="A0A7S0SK16"/>
<gene>
    <name evidence="3" type="ORF">MANT1106_LOCUS10917</name>
</gene>
<keyword evidence="2" id="KW-0472">Membrane</keyword>
<evidence type="ECO:0000313" key="3">
    <source>
        <dbReference type="EMBL" id="CAD8708234.1"/>
    </source>
</evidence>
<protein>
    <submittedName>
        <fullName evidence="3">Uncharacterized protein</fullName>
    </submittedName>
</protein>
<reference evidence="3" key="1">
    <citation type="submission" date="2021-01" db="EMBL/GenBank/DDBJ databases">
        <authorList>
            <person name="Corre E."/>
            <person name="Pelletier E."/>
            <person name="Niang G."/>
            <person name="Scheremetjew M."/>
            <person name="Finn R."/>
            <person name="Kale V."/>
            <person name="Holt S."/>
            <person name="Cochrane G."/>
            <person name="Meng A."/>
            <person name="Brown T."/>
            <person name="Cohen L."/>
        </authorList>
    </citation>
    <scope>NUCLEOTIDE SEQUENCE</scope>
    <source>
        <strain evidence="3">SL-175</strain>
    </source>
</reference>
<feature type="compositionally biased region" description="Gly residues" evidence="1">
    <location>
        <begin position="155"/>
        <end position="170"/>
    </location>
</feature>